<sequence>MCISIADFGCLLEADTVHMILIYLLIATSVSQLLHEWDSPKESGLSMIALR</sequence>
<protein>
    <submittedName>
        <fullName evidence="1">Uncharacterized protein</fullName>
    </submittedName>
</protein>
<evidence type="ECO:0000313" key="2">
    <source>
        <dbReference type="Proteomes" id="UP000186914"/>
    </source>
</evidence>
<keyword evidence="2" id="KW-1185">Reference proteome</keyword>
<dbReference type="AlphaFoldDB" id="A0A1N7CZ87"/>
<dbReference type="EMBL" id="FTNO01000003">
    <property type="protein sequence ID" value="SIR68958.1"/>
    <property type="molecule type" value="Genomic_DNA"/>
</dbReference>
<proteinExistence type="predicted"/>
<reference evidence="2" key="1">
    <citation type="submission" date="2017-01" db="EMBL/GenBank/DDBJ databases">
        <authorList>
            <person name="Varghese N."/>
            <person name="Submissions S."/>
        </authorList>
    </citation>
    <scope>NUCLEOTIDE SEQUENCE [LARGE SCALE GENOMIC DNA]</scope>
    <source>
        <strain evidence="2">CGMCC 1.7737</strain>
    </source>
</reference>
<accession>A0A1N7CZ87</accession>
<name>A0A1N7CZ87_9EURY</name>
<dbReference type="Proteomes" id="UP000186914">
    <property type="component" value="Unassembled WGS sequence"/>
</dbReference>
<organism evidence="1 2">
    <name type="scientific">Haladaptatus litoreus</name>
    <dbReference type="NCBI Taxonomy" id="553468"/>
    <lineage>
        <taxon>Archaea</taxon>
        <taxon>Methanobacteriati</taxon>
        <taxon>Methanobacteriota</taxon>
        <taxon>Stenosarchaea group</taxon>
        <taxon>Halobacteria</taxon>
        <taxon>Halobacteriales</taxon>
        <taxon>Haladaptataceae</taxon>
        <taxon>Haladaptatus</taxon>
    </lineage>
</organism>
<evidence type="ECO:0000313" key="1">
    <source>
        <dbReference type="EMBL" id="SIR68958.1"/>
    </source>
</evidence>
<gene>
    <name evidence="1" type="ORF">SAMN05421858_3361</name>
</gene>